<comment type="caution">
    <text evidence="1">The sequence shown here is derived from an EMBL/GenBank/DDBJ whole genome shotgun (WGS) entry which is preliminary data.</text>
</comment>
<gene>
    <name evidence="1" type="ORF">LCGC14_0234780</name>
</gene>
<name>A0A0F9UQ39_9ZZZZ</name>
<evidence type="ECO:0000313" key="1">
    <source>
        <dbReference type="EMBL" id="KKN89632.1"/>
    </source>
</evidence>
<sequence>MTEMEYQAVSLLRRLGEEECEKPSGYIVVSIAAMTKAIAELLEETWKDGECVGNKEGYNECECEQDT</sequence>
<protein>
    <submittedName>
        <fullName evidence="1">Uncharacterized protein</fullName>
    </submittedName>
</protein>
<dbReference type="EMBL" id="LAZR01000116">
    <property type="protein sequence ID" value="KKN89632.1"/>
    <property type="molecule type" value="Genomic_DNA"/>
</dbReference>
<dbReference type="AlphaFoldDB" id="A0A0F9UQ39"/>
<proteinExistence type="predicted"/>
<accession>A0A0F9UQ39</accession>
<reference evidence="1" key="1">
    <citation type="journal article" date="2015" name="Nature">
        <title>Complex archaea that bridge the gap between prokaryotes and eukaryotes.</title>
        <authorList>
            <person name="Spang A."/>
            <person name="Saw J.H."/>
            <person name="Jorgensen S.L."/>
            <person name="Zaremba-Niedzwiedzka K."/>
            <person name="Martijn J."/>
            <person name="Lind A.E."/>
            <person name="van Eijk R."/>
            <person name="Schleper C."/>
            <person name="Guy L."/>
            <person name="Ettema T.J."/>
        </authorList>
    </citation>
    <scope>NUCLEOTIDE SEQUENCE</scope>
</reference>
<organism evidence="1">
    <name type="scientific">marine sediment metagenome</name>
    <dbReference type="NCBI Taxonomy" id="412755"/>
    <lineage>
        <taxon>unclassified sequences</taxon>
        <taxon>metagenomes</taxon>
        <taxon>ecological metagenomes</taxon>
    </lineage>
</organism>